<dbReference type="InterPro" id="IPR001611">
    <property type="entry name" value="Leu-rich_rpt"/>
</dbReference>
<evidence type="ECO:0008006" key="3">
    <source>
        <dbReference type="Google" id="ProtNLM"/>
    </source>
</evidence>
<name>A0AAN8TB41_SOLBU</name>
<dbReference type="Gene3D" id="3.80.10.10">
    <property type="entry name" value="Ribonuclease Inhibitor"/>
    <property type="match status" value="1"/>
</dbReference>
<gene>
    <name evidence="1" type="ORF">RDI58_019703</name>
</gene>
<protein>
    <recommendedName>
        <fullName evidence="3">Non-specific serine/threonine protein kinase</fullName>
    </recommendedName>
</protein>
<reference evidence="1 2" key="1">
    <citation type="submission" date="2024-02" db="EMBL/GenBank/DDBJ databases">
        <title>de novo genome assembly of Solanum bulbocastanum strain 11H21.</title>
        <authorList>
            <person name="Hosaka A.J."/>
        </authorList>
    </citation>
    <scope>NUCLEOTIDE SEQUENCE [LARGE SCALE GENOMIC DNA]</scope>
    <source>
        <tissue evidence="1">Young leaves</tissue>
    </source>
</reference>
<dbReference type="SUPFAM" id="SSF52058">
    <property type="entry name" value="L domain-like"/>
    <property type="match status" value="1"/>
</dbReference>
<accession>A0AAN8TB41</accession>
<evidence type="ECO:0000313" key="1">
    <source>
        <dbReference type="EMBL" id="KAK6781907.1"/>
    </source>
</evidence>
<dbReference type="Pfam" id="PF00560">
    <property type="entry name" value="LRR_1"/>
    <property type="match status" value="2"/>
</dbReference>
<organism evidence="1 2">
    <name type="scientific">Solanum bulbocastanum</name>
    <name type="common">Wild potato</name>
    <dbReference type="NCBI Taxonomy" id="147425"/>
    <lineage>
        <taxon>Eukaryota</taxon>
        <taxon>Viridiplantae</taxon>
        <taxon>Streptophyta</taxon>
        <taxon>Embryophyta</taxon>
        <taxon>Tracheophyta</taxon>
        <taxon>Spermatophyta</taxon>
        <taxon>Magnoliopsida</taxon>
        <taxon>eudicotyledons</taxon>
        <taxon>Gunneridae</taxon>
        <taxon>Pentapetalae</taxon>
        <taxon>asterids</taxon>
        <taxon>lamiids</taxon>
        <taxon>Solanales</taxon>
        <taxon>Solanaceae</taxon>
        <taxon>Solanoideae</taxon>
        <taxon>Solaneae</taxon>
        <taxon>Solanum</taxon>
    </lineage>
</organism>
<evidence type="ECO:0000313" key="2">
    <source>
        <dbReference type="Proteomes" id="UP001371456"/>
    </source>
</evidence>
<dbReference type="AlphaFoldDB" id="A0AAN8TB41"/>
<dbReference type="EMBL" id="JBANQN010000008">
    <property type="protein sequence ID" value="KAK6781907.1"/>
    <property type="molecule type" value="Genomic_DNA"/>
</dbReference>
<keyword evidence="2" id="KW-1185">Reference proteome</keyword>
<comment type="caution">
    <text evidence="1">The sequence shown here is derived from an EMBL/GenBank/DDBJ whole genome shotgun (WGS) entry which is preliminary data.</text>
</comment>
<dbReference type="Proteomes" id="UP001371456">
    <property type="component" value="Unassembled WGS sequence"/>
</dbReference>
<proteinExistence type="predicted"/>
<dbReference type="InterPro" id="IPR032675">
    <property type="entry name" value="LRR_dom_sf"/>
</dbReference>
<sequence length="71" mass="7810">MGSSLNDNFLPNIGQMTSLKVLNIGFTDNNFEGTLPSCLGNMTSLRWLSFSGNNLHGNIAVTFYLEETHIT</sequence>